<dbReference type="Pfam" id="PF03963">
    <property type="entry name" value="FlgD"/>
    <property type="match status" value="1"/>
</dbReference>
<dbReference type="GO" id="GO:0044781">
    <property type="term" value="P:bacterial-type flagellum organization"/>
    <property type="evidence" value="ECO:0007669"/>
    <property type="project" value="UniProtKB-UniRule"/>
</dbReference>
<evidence type="ECO:0000256" key="2">
    <source>
        <dbReference type="ARBA" id="ARBA00022795"/>
    </source>
</evidence>
<proteinExistence type="inferred from homology"/>
<evidence type="ECO:0000313" key="6">
    <source>
        <dbReference type="Proteomes" id="UP000768462"/>
    </source>
</evidence>
<gene>
    <name evidence="5" type="ORF">E7215_06365</name>
</gene>
<keyword evidence="2 3" id="KW-1005">Bacterial flagellum biogenesis</keyword>
<feature type="region of interest" description="Disordered" evidence="4">
    <location>
        <begin position="1"/>
        <end position="25"/>
    </location>
</feature>
<keyword evidence="5" id="KW-0966">Cell projection</keyword>
<dbReference type="EMBL" id="SVCM01000073">
    <property type="protein sequence ID" value="MBE6059781.1"/>
    <property type="molecule type" value="Genomic_DNA"/>
</dbReference>
<reference evidence="5" key="1">
    <citation type="submission" date="2019-04" db="EMBL/GenBank/DDBJ databases">
        <title>Evolution of Biomass-Degrading Anaerobic Consortia Revealed by Metagenomics.</title>
        <authorList>
            <person name="Peng X."/>
        </authorList>
    </citation>
    <scope>NUCLEOTIDE SEQUENCE</scope>
    <source>
        <strain evidence="5">SIG254</strain>
    </source>
</reference>
<protein>
    <recommendedName>
        <fullName evidence="3">Basal-body rod modification protein FlgD</fullName>
    </recommendedName>
</protein>
<comment type="similarity">
    <text evidence="1 3">Belongs to the FlgD family.</text>
</comment>
<keyword evidence="5" id="KW-0969">Cilium</keyword>
<feature type="compositionally biased region" description="Polar residues" evidence="4">
    <location>
        <begin position="1"/>
        <end position="10"/>
    </location>
</feature>
<accession>A0A927W6C4</accession>
<sequence>MAISTNNTTAPWVEGNKTKNGTPIVKPGAELDKNSFFKILAAELSNQDPTQSQDTTAYVSQLAQFTTLEQMSSLNSTMTLSSAQGLTGKFVALDALDANGVPQCGVVRAVYKHKGDVYVTVEGVDGKYTDYEYSQVTDVIDSGDPNMDNLTFSNAITLMGKIVEIALPLEPPVEKPDGDGKEEEKPVKPKSITGKVLEVYRDAEGIKLKVEVEVDGKIEIRDYLFDSVIGVKG</sequence>
<keyword evidence="5" id="KW-0282">Flagellum</keyword>
<dbReference type="Proteomes" id="UP000768462">
    <property type="component" value="Unassembled WGS sequence"/>
</dbReference>
<evidence type="ECO:0000313" key="5">
    <source>
        <dbReference type="EMBL" id="MBE6059781.1"/>
    </source>
</evidence>
<organism evidence="5 6">
    <name type="scientific">Clostridium sulfidigenes</name>
    <dbReference type="NCBI Taxonomy" id="318464"/>
    <lineage>
        <taxon>Bacteria</taxon>
        <taxon>Bacillati</taxon>
        <taxon>Bacillota</taxon>
        <taxon>Clostridia</taxon>
        <taxon>Eubacteriales</taxon>
        <taxon>Clostridiaceae</taxon>
        <taxon>Clostridium</taxon>
    </lineage>
</organism>
<evidence type="ECO:0000256" key="4">
    <source>
        <dbReference type="SAM" id="MobiDB-lite"/>
    </source>
</evidence>
<dbReference type="InterPro" id="IPR005648">
    <property type="entry name" value="FlgD"/>
</dbReference>
<evidence type="ECO:0000256" key="3">
    <source>
        <dbReference type="RuleBase" id="RU362076"/>
    </source>
</evidence>
<dbReference type="AlphaFoldDB" id="A0A927W6C4"/>
<comment type="function">
    <text evidence="3">Required for flagellar hook formation. May act as a scaffolding protein.</text>
</comment>
<name>A0A927W6C4_9CLOT</name>
<evidence type="ECO:0000256" key="1">
    <source>
        <dbReference type="ARBA" id="ARBA00010577"/>
    </source>
</evidence>
<comment type="caution">
    <text evidence="5">The sequence shown here is derived from an EMBL/GenBank/DDBJ whole genome shotgun (WGS) entry which is preliminary data.</text>
</comment>